<keyword evidence="4" id="KW-0808">Transferase</keyword>
<dbReference type="Gene3D" id="3.40.50.150">
    <property type="entry name" value="Vaccinia Virus protein VP39"/>
    <property type="match status" value="1"/>
</dbReference>
<dbReference type="GO" id="GO:0005739">
    <property type="term" value="C:mitochondrion"/>
    <property type="evidence" value="ECO:0007669"/>
    <property type="project" value="TreeGrafter"/>
</dbReference>
<dbReference type="eggNOG" id="KOG4589">
    <property type="taxonomic scope" value="Eukaryota"/>
</dbReference>
<sequence>MLSLIRHRLVRNISPVVILRQFSTCRPLLLAHSADSDVEFIHIPKPHIPEYNRNANKRHKNAIKRVLDNEYAYNSLETIDMEERIFDKSVTKVVDTGYVPGNWMRYTLERLSELHGVDEEKLYKKCYVLGVDLLFQTPPNGVSTIQGNIFSKLTHKSVITQLRQWTELNKQQKRKKDNDEEIDPKSYITKEQEELKLEHEITGIENKLENLSLDEYRADVVLSDLARPFMQSTGYYNNSMNTPYLRTYQNEPLKQVLTKPDKACIDLADAALMLACRALRPGGTLVLRLETVRTGDPETDLLRRRLDMVFNHVHIRRTDNSRGFSRDGDHELYYICRNKRKDGEYDIRTIFNLE</sequence>
<dbReference type="AlphaFoldDB" id="G3AU97"/>
<comment type="similarity">
    <text evidence="1">Belongs to the class I-like SAM-binding methyltransferase superfamily. RNA methyltransferase RlmE family.</text>
</comment>
<evidence type="ECO:0000259" key="7">
    <source>
        <dbReference type="Pfam" id="PF01728"/>
    </source>
</evidence>
<organism evidence="9">
    <name type="scientific">Spathaspora passalidarum (strain NRRL Y-27907 / 11-Y1)</name>
    <dbReference type="NCBI Taxonomy" id="619300"/>
    <lineage>
        <taxon>Eukaryota</taxon>
        <taxon>Fungi</taxon>
        <taxon>Dikarya</taxon>
        <taxon>Ascomycota</taxon>
        <taxon>Saccharomycotina</taxon>
        <taxon>Pichiomycetes</taxon>
        <taxon>Debaryomycetaceae</taxon>
        <taxon>Spathaspora</taxon>
    </lineage>
</organism>
<evidence type="ECO:0000256" key="1">
    <source>
        <dbReference type="ARBA" id="ARBA00009258"/>
    </source>
</evidence>
<dbReference type="PANTHER" id="PTHR10920:SF18">
    <property type="entry name" value="RRNA METHYLTRANSFERASE 2, MITOCHONDRIAL"/>
    <property type="match status" value="1"/>
</dbReference>
<keyword evidence="5" id="KW-0949">S-adenosyl-L-methionine</keyword>
<dbReference type="GeneID" id="18871087"/>
<dbReference type="EMBL" id="GL996505">
    <property type="protein sequence ID" value="EGW30473.1"/>
    <property type="molecule type" value="Genomic_DNA"/>
</dbReference>
<dbReference type="InterPro" id="IPR029063">
    <property type="entry name" value="SAM-dependent_MTases_sf"/>
</dbReference>
<dbReference type="KEGG" id="spaa:SPAPADRAFT_157554"/>
<evidence type="ECO:0000313" key="8">
    <source>
        <dbReference type="EMBL" id="EGW30473.1"/>
    </source>
</evidence>
<keyword evidence="2" id="KW-0698">rRNA processing</keyword>
<dbReference type="Proteomes" id="UP000000709">
    <property type="component" value="Unassembled WGS sequence"/>
</dbReference>
<dbReference type="InterPro" id="IPR002877">
    <property type="entry name" value="RNA_MeTrfase_FtsJ_dom"/>
</dbReference>
<reference evidence="8 9" key="1">
    <citation type="journal article" date="2011" name="Proc. Natl. Acad. Sci. U.S.A.">
        <title>Comparative genomics of xylose-fermenting fungi for enhanced biofuel production.</title>
        <authorList>
            <person name="Wohlbach D.J."/>
            <person name="Kuo A."/>
            <person name="Sato T.K."/>
            <person name="Potts K.M."/>
            <person name="Salamov A.A."/>
            <person name="LaButti K.M."/>
            <person name="Sun H."/>
            <person name="Clum A."/>
            <person name="Pangilinan J.L."/>
            <person name="Lindquist E.A."/>
            <person name="Lucas S."/>
            <person name="Lapidus A."/>
            <person name="Jin M."/>
            <person name="Gunawan C."/>
            <person name="Balan V."/>
            <person name="Dale B.E."/>
            <person name="Jeffries T.W."/>
            <person name="Zinkel R."/>
            <person name="Barry K.W."/>
            <person name="Grigoriev I.V."/>
            <person name="Gasch A.P."/>
        </authorList>
    </citation>
    <scope>NUCLEOTIDE SEQUENCE [LARGE SCALE GENOMIC DNA]</scope>
    <source>
        <strain evidence="9">NRRL Y-27907 / 11-Y1</strain>
    </source>
</reference>
<dbReference type="Pfam" id="PF01728">
    <property type="entry name" value="FtsJ"/>
    <property type="match status" value="1"/>
</dbReference>
<keyword evidence="3" id="KW-0489">Methyltransferase</keyword>
<dbReference type="RefSeq" id="XP_007377444.1">
    <property type="nucleotide sequence ID" value="XM_007377382.1"/>
</dbReference>
<gene>
    <name evidence="8" type="ORF">SPAPADRAFT_157554</name>
</gene>
<evidence type="ECO:0000256" key="4">
    <source>
        <dbReference type="ARBA" id="ARBA00022679"/>
    </source>
</evidence>
<dbReference type="OrthoDB" id="20105at2759"/>
<dbReference type="OMA" id="FKEISWT"/>
<dbReference type="STRING" id="619300.G3AU97"/>
<evidence type="ECO:0000256" key="2">
    <source>
        <dbReference type="ARBA" id="ARBA00022552"/>
    </source>
</evidence>
<dbReference type="SUPFAM" id="SSF53335">
    <property type="entry name" value="S-adenosyl-L-methionine-dependent methyltransferases"/>
    <property type="match status" value="1"/>
</dbReference>
<evidence type="ECO:0000256" key="6">
    <source>
        <dbReference type="ARBA" id="ARBA00041184"/>
    </source>
</evidence>
<dbReference type="InterPro" id="IPR050082">
    <property type="entry name" value="RNA_methyltr_RlmE"/>
</dbReference>
<accession>G3AU97</accession>
<evidence type="ECO:0000313" key="9">
    <source>
        <dbReference type="Proteomes" id="UP000000709"/>
    </source>
</evidence>
<protein>
    <recommendedName>
        <fullName evidence="6">rRNA methyltransferase 2, mitochondrial</fullName>
    </recommendedName>
</protein>
<dbReference type="InParanoid" id="G3AU97"/>
<proteinExistence type="inferred from homology"/>
<dbReference type="PANTHER" id="PTHR10920">
    <property type="entry name" value="RIBOSOMAL RNA METHYLTRANSFERASE"/>
    <property type="match status" value="1"/>
</dbReference>
<dbReference type="GO" id="GO:0008650">
    <property type="term" value="F:rRNA (uridine-2'-O-)-methyltransferase activity"/>
    <property type="evidence" value="ECO:0007669"/>
    <property type="project" value="TreeGrafter"/>
</dbReference>
<evidence type="ECO:0000256" key="5">
    <source>
        <dbReference type="ARBA" id="ARBA00022691"/>
    </source>
</evidence>
<dbReference type="HOGENOM" id="CLU_776378_0_0_1"/>
<keyword evidence="9" id="KW-1185">Reference proteome</keyword>
<name>G3AU97_SPAPN</name>
<feature type="domain" description="Ribosomal RNA methyltransferase FtsJ" evidence="7">
    <location>
        <begin position="76"/>
        <end position="339"/>
    </location>
</feature>
<evidence type="ECO:0000256" key="3">
    <source>
        <dbReference type="ARBA" id="ARBA00022603"/>
    </source>
</evidence>